<comment type="caution">
    <text evidence="12">The sequence shown here is derived from an EMBL/GenBank/DDBJ whole genome shotgun (WGS) entry which is preliminary data.</text>
</comment>
<proteinExistence type="inferred from homology"/>
<dbReference type="Pfam" id="PF07557">
    <property type="entry name" value="Shugoshin_C"/>
    <property type="match status" value="1"/>
</dbReference>
<sequence>MSRRESRVSMNVRQNDALVEFEAFKKKFLLANKHITKLNSTLSMKIEELNTEISTLYSENLRLRASEIALAAQLKREREKSRKILSEAETATHALSAHFALLRQTFGIPVQAPPSPTPTPPRRPTSSPRTSTYANNVNVNRLSREPQVPDINEDDEPEEVPGSPPRKSKKKDKARLSASRLPLPARGSTPPLLPPAAPIISAPEPRPPHLDLSALALPSKKRRQSGLLIDLAVVDLDALDLDDRGDDARENEQQQERERRKEKEKERKRRARDEGGVPAVAKPKAKLKDVTNSNSPRAQTKAFPEPESAVAPLPQLEMPARPFLVAAPPSPPPPDPKPVPVPPQLVPTGSSSSLECERERTCEPEAPAEGEAGGRERRTRKSVNYAEPKLNTKMRKPELPAGGAPTPGPAPVKRARSSAAAAIPTHAIARRPSPPVNYSTPDPGEDAADGDADKEEGGDGEEEEEESDAWADGEYVPGWARAGGVNVEGRRRAPHGGRRKGEVGAVVGEWAREARRHSLAV</sequence>
<dbReference type="GO" id="GO:0045132">
    <property type="term" value="P:meiotic chromosome segregation"/>
    <property type="evidence" value="ECO:0007669"/>
    <property type="project" value="InterPro"/>
</dbReference>
<feature type="domain" description="Shugoshin C-terminal" evidence="10">
    <location>
        <begin position="374"/>
        <end position="396"/>
    </location>
</feature>
<comment type="similarity">
    <text evidence="2">Belongs to the shugoshin family.</text>
</comment>
<dbReference type="Pfam" id="PF07558">
    <property type="entry name" value="Shugoshin_N"/>
    <property type="match status" value="1"/>
</dbReference>
<feature type="compositionally biased region" description="Pro residues" evidence="9">
    <location>
        <begin position="328"/>
        <end position="345"/>
    </location>
</feature>
<protein>
    <recommendedName>
        <fullName evidence="14">Shugoshin C-terminal domain-containing protein</fullName>
    </recommendedName>
</protein>
<feature type="compositionally biased region" description="Basic and acidic residues" evidence="9">
    <location>
        <begin position="246"/>
        <end position="275"/>
    </location>
</feature>
<comment type="subcellular location">
    <subcellularLocation>
        <location evidence="1">Chromosome</location>
        <location evidence="1">Centromere</location>
    </subcellularLocation>
</comment>
<keyword evidence="8" id="KW-0137">Centromere</keyword>
<evidence type="ECO:0000256" key="1">
    <source>
        <dbReference type="ARBA" id="ARBA00004584"/>
    </source>
</evidence>
<dbReference type="GO" id="GO:0051301">
    <property type="term" value="P:cell division"/>
    <property type="evidence" value="ECO:0007669"/>
    <property type="project" value="UniProtKB-KW"/>
</dbReference>
<name>A0AAD7J1X0_9AGAR</name>
<dbReference type="EMBL" id="JARJLG010000071">
    <property type="protein sequence ID" value="KAJ7753428.1"/>
    <property type="molecule type" value="Genomic_DNA"/>
</dbReference>
<evidence type="ECO:0008006" key="14">
    <source>
        <dbReference type="Google" id="ProtNLM"/>
    </source>
</evidence>
<evidence type="ECO:0000256" key="2">
    <source>
        <dbReference type="ARBA" id="ARBA00010845"/>
    </source>
</evidence>
<dbReference type="GO" id="GO:0000779">
    <property type="term" value="C:condensed chromosome, centromeric region"/>
    <property type="evidence" value="ECO:0007669"/>
    <property type="project" value="UniProtKB-ARBA"/>
</dbReference>
<evidence type="ECO:0000256" key="9">
    <source>
        <dbReference type="SAM" id="MobiDB-lite"/>
    </source>
</evidence>
<dbReference type="PRINTS" id="PR01217">
    <property type="entry name" value="PRICHEXTENSN"/>
</dbReference>
<keyword evidence="13" id="KW-1185">Reference proteome</keyword>
<reference evidence="12" key="1">
    <citation type="submission" date="2023-03" db="EMBL/GenBank/DDBJ databases">
        <title>Massive genome expansion in bonnet fungi (Mycena s.s.) driven by repeated elements and novel gene families across ecological guilds.</title>
        <authorList>
            <consortium name="Lawrence Berkeley National Laboratory"/>
            <person name="Harder C.B."/>
            <person name="Miyauchi S."/>
            <person name="Viragh M."/>
            <person name="Kuo A."/>
            <person name="Thoen E."/>
            <person name="Andreopoulos B."/>
            <person name="Lu D."/>
            <person name="Skrede I."/>
            <person name="Drula E."/>
            <person name="Henrissat B."/>
            <person name="Morin E."/>
            <person name="Kohler A."/>
            <person name="Barry K."/>
            <person name="LaButti K."/>
            <person name="Morin E."/>
            <person name="Salamov A."/>
            <person name="Lipzen A."/>
            <person name="Mereny Z."/>
            <person name="Hegedus B."/>
            <person name="Baldrian P."/>
            <person name="Stursova M."/>
            <person name="Weitz H."/>
            <person name="Taylor A."/>
            <person name="Grigoriev I.V."/>
            <person name="Nagy L.G."/>
            <person name="Martin F."/>
            <person name="Kauserud H."/>
        </authorList>
    </citation>
    <scope>NUCLEOTIDE SEQUENCE</scope>
    <source>
        <strain evidence="12">CBHHK188m</strain>
    </source>
</reference>
<evidence type="ECO:0000256" key="3">
    <source>
        <dbReference type="ARBA" id="ARBA00022454"/>
    </source>
</evidence>
<evidence type="ECO:0000256" key="4">
    <source>
        <dbReference type="ARBA" id="ARBA00022618"/>
    </source>
</evidence>
<feature type="region of interest" description="Disordered" evidence="9">
    <location>
        <begin position="238"/>
        <end position="502"/>
    </location>
</feature>
<accession>A0AAD7J1X0</accession>
<keyword evidence="4" id="KW-0132">Cell division</keyword>
<keyword evidence="6" id="KW-0175">Coiled coil</keyword>
<feature type="compositionally biased region" description="Pro residues" evidence="9">
    <location>
        <begin position="111"/>
        <end position="123"/>
    </location>
</feature>
<evidence type="ECO:0000256" key="8">
    <source>
        <dbReference type="ARBA" id="ARBA00023328"/>
    </source>
</evidence>
<organism evidence="12 13">
    <name type="scientific">Mycena maculata</name>
    <dbReference type="NCBI Taxonomy" id="230809"/>
    <lineage>
        <taxon>Eukaryota</taxon>
        <taxon>Fungi</taxon>
        <taxon>Dikarya</taxon>
        <taxon>Basidiomycota</taxon>
        <taxon>Agaricomycotina</taxon>
        <taxon>Agaricomycetes</taxon>
        <taxon>Agaricomycetidae</taxon>
        <taxon>Agaricales</taxon>
        <taxon>Marasmiineae</taxon>
        <taxon>Mycenaceae</taxon>
        <taxon>Mycena</taxon>
    </lineage>
</organism>
<keyword evidence="3" id="KW-0158">Chromosome</keyword>
<evidence type="ECO:0000313" key="13">
    <source>
        <dbReference type="Proteomes" id="UP001215280"/>
    </source>
</evidence>
<dbReference type="InterPro" id="IPR011516">
    <property type="entry name" value="Shugoshin_N"/>
</dbReference>
<keyword evidence="7" id="KW-0131">Cell cycle</keyword>
<evidence type="ECO:0000256" key="7">
    <source>
        <dbReference type="ARBA" id="ARBA00023306"/>
    </source>
</evidence>
<dbReference type="InterPro" id="IPR011515">
    <property type="entry name" value="Shugoshin_C"/>
</dbReference>
<feature type="compositionally biased region" description="Acidic residues" evidence="9">
    <location>
        <begin position="443"/>
        <end position="471"/>
    </location>
</feature>
<evidence type="ECO:0000256" key="5">
    <source>
        <dbReference type="ARBA" id="ARBA00022829"/>
    </source>
</evidence>
<dbReference type="GO" id="GO:0005634">
    <property type="term" value="C:nucleus"/>
    <property type="evidence" value="ECO:0007669"/>
    <property type="project" value="InterPro"/>
</dbReference>
<evidence type="ECO:0000259" key="11">
    <source>
        <dbReference type="Pfam" id="PF07558"/>
    </source>
</evidence>
<gene>
    <name evidence="12" type="ORF">DFH07DRAFT_514206</name>
</gene>
<dbReference type="Proteomes" id="UP001215280">
    <property type="component" value="Unassembled WGS sequence"/>
</dbReference>
<evidence type="ECO:0000259" key="10">
    <source>
        <dbReference type="Pfam" id="PF07557"/>
    </source>
</evidence>
<feature type="domain" description="Shugoshin N-terminal coiled-coil" evidence="11">
    <location>
        <begin position="25"/>
        <end position="65"/>
    </location>
</feature>
<keyword evidence="5" id="KW-0159">Chromosome partition</keyword>
<feature type="compositionally biased region" description="Low complexity" evidence="9">
    <location>
        <begin position="417"/>
        <end position="431"/>
    </location>
</feature>
<dbReference type="AlphaFoldDB" id="A0AAD7J1X0"/>
<feature type="region of interest" description="Disordered" evidence="9">
    <location>
        <begin position="108"/>
        <end position="213"/>
    </location>
</feature>
<evidence type="ECO:0000256" key="6">
    <source>
        <dbReference type="ARBA" id="ARBA00023054"/>
    </source>
</evidence>
<evidence type="ECO:0000313" key="12">
    <source>
        <dbReference type="EMBL" id="KAJ7753428.1"/>
    </source>
</evidence>